<evidence type="ECO:0000259" key="7">
    <source>
        <dbReference type="Pfam" id="PF04261"/>
    </source>
</evidence>
<dbReference type="Pfam" id="PF04261">
    <property type="entry name" value="Dyp_perox_N"/>
    <property type="match status" value="1"/>
</dbReference>
<dbReference type="NCBIfam" id="TIGR01413">
    <property type="entry name" value="Dyp_perox_fam"/>
    <property type="match status" value="1"/>
</dbReference>
<keyword evidence="3" id="KW-0479">Metal-binding</keyword>
<comment type="cofactor">
    <cofactor evidence="1">
        <name>heme b</name>
        <dbReference type="ChEBI" id="CHEBI:60344"/>
    </cofactor>
</comment>
<dbReference type="InterPro" id="IPR048327">
    <property type="entry name" value="Dyp_perox_N"/>
</dbReference>
<sequence length="305" mass="34024">MFTQSAVLTDASPFADFITITLNDNEAISEQFLPLLKLVPTLIKTVNQADSSCNIEWLIAFSDSAWGKLFNTEKPTALVPFTEMKEGNRHFPATVGDVFIFIKSSRMDLNFRIAKGLADLFASCATVSEDIQCYEYLKDRDMIDFVDGTENPTDQERAKAVLIGEEDPAYQGGSYITLQRYVHNLNKWNDLKVSQQEQVIGRTKVENIELTGAAKPAYAHVNKGKATDADGKEIPMYRQNMPYGNAIEHGSMFIGFANTPEVVNIALRKMIYADSEGHYDRLLDYTRAVTGGIFFAPPASFLNSL</sequence>
<dbReference type="PROSITE" id="PS51404">
    <property type="entry name" value="DYP_PEROXIDASE"/>
    <property type="match status" value="1"/>
</dbReference>
<feature type="domain" description="Dyp-type peroxidase N-terminal" evidence="7">
    <location>
        <begin position="4"/>
        <end position="132"/>
    </location>
</feature>
<dbReference type="GO" id="GO:0004601">
    <property type="term" value="F:peroxidase activity"/>
    <property type="evidence" value="ECO:0007669"/>
    <property type="project" value="UniProtKB-KW"/>
</dbReference>
<evidence type="ECO:0000256" key="3">
    <source>
        <dbReference type="ARBA" id="ARBA00022723"/>
    </source>
</evidence>
<dbReference type="Pfam" id="PF20628">
    <property type="entry name" value="Dyp_perox_C"/>
    <property type="match status" value="1"/>
</dbReference>
<organism evidence="9 10">
    <name type="scientific">Motilimonas cestriensis</name>
    <dbReference type="NCBI Taxonomy" id="2742685"/>
    <lineage>
        <taxon>Bacteria</taxon>
        <taxon>Pseudomonadati</taxon>
        <taxon>Pseudomonadota</taxon>
        <taxon>Gammaproteobacteria</taxon>
        <taxon>Alteromonadales</taxon>
        <taxon>Alteromonadales genera incertae sedis</taxon>
        <taxon>Motilimonas</taxon>
    </lineage>
</organism>
<proteinExistence type="inferred from homology"/>
<dbReference type="EMBL" id="JAIMJA010000030">
    <property type="protein sequence ID" value="MCE2597047.1"/>
    <property type="molecule type" value="Genomic_DNA"/>
</dbReference>
<protein>
    <submittedName>
        <fullName evidence="9">Dyp-type peroxidase</fullName>
    </submittedName>
</protein>
<gene>
    <name evidence="9" type="ORF">K6Y31_19915</name>
</gene>
<comment type="similarity">
    <text evidence="6">Belongs to the DyP-type peroxidase family.</text>
</comment>
<dbReference type="PANTHER" id="PTHR30521">
    <property type="entry name" value="DEFERROCHELATASE/PEROXIDASE"/>
    <property type="match status" value="1"/>
</dbReference>
<dbReference type="InterPro" id="IPR011008">
    <property type="entry name" value="Dimeric_a/b-barrel"/>
</dbReference>
<evidence type="ECO:0000256" key="2">
    <source>
        <dbReference type="ARBA" id="ARBA00022559"/>
    </source>
</evidence>
<feature type="domain" description="Dyp-type peroxidase C-terminal" evidence="8">
    <location>
        <begin position="139"/>
        <end position="299"/>
    </location>
</feature>
<dbReference type="PANTHER" id="PTHR30521:SF0">
    <property type="entry name" value="DYP-TYPE PEROXIDASE FAMILY PROTEIN"/>
    <property type="match status" value="1"/>
</dbReference>
<evidence type="ECO:0000256" key="1">
    <source>
        <dbReference type="ARBA" id="ARBA00001970"/>
    </source>
</evidence>
<keyword evidence="2 9" id="KW-0575">Peroxidase</keyword>
<dbReference type="InterPro" id="IPR006314">
    <property type="entry name" value="Dyp_peroxidase"/>
</dbReference>
<evidence type="ECO:0000256" key="5">
    <source>
        <dbReference type="ARBA" id="ARBA00023004"/>
    </source>
</evidence>
<keyword evidence="4" id="KW-0560">Oxidoreductase</keyword>
<accession>A0ABS8WFE0</accession>
<dbReference type="SUPFAM" id="SSF54909">
    <property type="entry name" value="Dimeric alpha+beta barrel"/>
    <property type="match status" value="1"/>
</dbReference>
<comment type="caution">
    <text evidence="9">The sequence shown here is derived from an EMBL/GenBank/DDBJ whole genome shotgun (WGS) entry which is preliminary data.</text>
</comment>
<keyword evidence="5" id="KW-0408">Iron</keyword>
<evidence type="ECO:0000259" key="8">
    <source>
        <dbReference type="Pfam" id="PF20628"/>
    </source>
</evidence>
<evidence type="ECO:0000313" key="9">
    <source>
        <dbReference type="EMBL" id="MCE2597047.1"/>
    </source>
</evidence>
<evidence type="ECO:0000313" key="10">
    <source>
        <dbReference type="Proteomes" id="UP001201273"/>
    </source>
</evidence>
<dbReference type="Proteomes" id="UP001201273">
    <property type="component" value="Unassembled WGS sequence"/>
</dbReference>
<dbReference type="InterPro" id="IPR048328">
    <property type="entry name" value="Dyp_perox_C"/>
</dbReference>
<evidence type="ECO:0000256" key="6">
    <source>
        <dbReference type="ARBA" id="ARBA00025737"/>
    </source>
</evidence>
<keyword evidence="10" id="KW-1185">Reference proteome</keyword>
<reference evidence="9 10" key="1">
    <citation type="journal article" date="2022" name="Environ. Microbiol. Rep.">
        <title>Eco-phylogenetic analyses reveal divergent evolution of vitamin B12 metabolism in the marine bacterial family 'Psychromonadaceae'.</title>
        <authorList>
            <person name="Jin X."/>
            <person name="Yang Y."/>
            <person name="Cao H."/>
            <person name="Gao B."/>
            <person name="Zhao Z."/>
        </authorList>
    </citation>
    <scope>NUCLEOTIDE SEQUENCE [LARGE SCALE GENOMIC DNA]</scope>
    <source>
        <strain evidence="9 10">MKS20</strain>
    </source>
</reference>
<name>A0ABS8WFE0_9GAMM</name>
<evidence type="ECO:0000256" key="4">
    <source>
        <dbReference type="ARBA" id="ARBA00023002"/>
    </source>
</evidence>
<dbReference type="RefSeq" id="WP_233054792.1">
    <property type="nucleotide sequence ID" value="NZ_JAIMJA010000030.1"/>
</dbReference>